<evidence type="ECO:0000256" key="3">
    <source>
        <dbReference type="ARBA" id="ARBA00022989"/>
    </source>
</evidence>
<dbReference type="PANTHER" id="PTHR37422">
    <property type="entry name" value="TEICHURONIC ACID BIOSYNTHESIS PROTEIN TUAE"/>
    <property type="match status" value="1"/>
</dbReference>
<gene>
    <name evidence="7" type="ORF">M5X19_06490</name>
</gene>
<dbReference type="Proteomes" id="UP001527099">
    <property type="component" value="Unassembled WGS sequence"/>
</dbReference>
<evidence type="ECO:0000256" key="1">
    <source>
        <dbReference type="ARBA" id="ARBA00004141"/>
    </source>
</evidence>
<dbReference type="InterPro" id="IPR007016">
    <property type="entry name" value="O-antigen_ligase-rel_domated"/>
</dbReference>
<feature type="transmembrane region" description="Helical" evidence="5">
    <location>
        <begin position="457"/>
        <end position="472"/>
    </location>
</feature>
<feature type="transmembrane region" description="Helical" evidence="5">
    <location>
        <begin position="245"/>
        <end position="268"/>
    </location>
</feature>
<feature type="transmembrane region" description="Helical" evidence="5">
    <location>
        <begin position="280"/>
        <end position="299"/>
    </location>
</feature>
<keyword evidence="3 5" id="KW-1133">Transmembrane helix</keyword>
<feature type="transmembrane region" description="Helical" evidence="5">
    <location>
        <begin position="78"/>
        <end position="99"/>
    </location>
</feature>
<accession>A0ABT4G8N3</accession>
<feature type="transmembrane region" description="Helical" evidence="5">
    <location>
        <begin position="478"/>
        <end position="502"/>
    </location>
</feature>
<feature type="domain" description="O-antigen ligase-related" evidence="6">
    <location>
        <begin position="205"/>
        <end position="430"/>
    </location>
</feature>
<evidence type="ECO:0000259" key="6">
    <source>
        <dbReference type="Pfam" id="PF04932"/>
    </source>
</evidence>
<reference evidence="7 8" key="1">
    <citation type="submission" date="2022-05" db="EMBL/GenBank/DDBJ databases">
        <title>Genome Sequencing of Bee-Associated Microbes.</title>
        <authorList>
            <person name="Dunlap C."/>
        </authorList>
    </citation>
    <scope>NUCLEOTIDE SEQUENCE [LARGE SCALE GENOMIC DNA]</scope>
    <source>
        <strain evidence="7 8">NRRL B-14421</strain>
    </source>
</reference>
<sequence length="793" mass="91278">MKKLEQEQKSSLIFWLVCFGVAIFLFVFPFYKGVFNGGTPTFQGPIYTSVLLASVILFMFAIYYIYDHHSKSKIQIFVLIIWLIPLSYWISSFNYASYFMAQQSVLIHCIYAIFFTVALHLSATKFGLSVLRKLVIYSGYLLVLFGLANVYNFSQYQDAILHMRLSGVFQYANAYSAYLLALLFISLVHLENTQKSYFKLVQGVMLIPIFVSLLLTYSRGVFLILPVVLILILPLLEIRKQISLFINLIVVTLVSLLILNNIISIMSLDDAGKLENINRWSSLSLIFVSSLLVSVICFLSHKLVERITNNNKSSTKTWRFSKLYISCFIVLILAAAIVVGKMEHIVKVFPERLQIRLETISASNNSITERFNFYQDAFSLLKDYPVFGAGGGAWFTLYEQYKQNPYTSRQAHSFLMQELVETGLVGFTIIFSIICLIFLMFVYRYFKNRKEGYQDSLIFYVAFLCIFLHSLIDFDLSYIYLSVLIYICLGVLAGSSGLVINFQPANSSKNGDSSIKKSTWMRFSYSTLIIIISISLFITSVKLIKANTLYNNVVISLRNSPDLNEVNKNLNAAIELNPNNYDYYFLKNNILLSAYEQTKNEAYITEAQKNLEQNKVKEPFSHSLMESKYSILMKKNDMEAAFNFLIEQKKYFPWDITIYDRLIGLGVEVGKIKSEYWDQSILVFEEFAAKITKLEQAQDYKITANMYNGVGLIYYFKSNNKNAIQYLKLGLSGPYENIDNKNLNRLYLALTLQENQLDKKLYDKFIAKYPEEKQAIDTKSKKITIGDNIEFIK</sequence>
<feature type="transmembrane region" description="Helical" evidence="5">
    <location>
        <begin position="523"/>
        <end position="544"/>
    </location>
</feature>
<feature type="transmembrane region" description="Helical" evidence="5">
    <location>
        <begin position="12"/>
        <end position="31"/>
    </location>
</feature>
<keyword evidence="8" id="KW-1185">Reference proteome</keyword>
<dbReference type="RefSeq" id="WP_268614083.1">
    <property type="nucleotide sequence ID" value="NZ_JAMDMX010000016.1"/>
</dbReference>
<evidence type="ECO:0000313" key="7">
    <source>
        <dbReference type="EMBL" id="MCY9692549.1"/>
    </source>
</evidence>
<feature type="transmembrane region" description="Helical" evidence="5">
    <location>
        <begin position="46"/>
        <end position="66"/>
    </location>
</feature>
<feature type="transmembrane region" description="Helical" evidence="5">
    <location>
        <begin position="320"/>
        <end position="340"/>
    </location>
</feature>
<comment type="caution">
    <text evidence="7">The sequence shown here is derived from an EMBL/GenBank/DDBJ whole genome shotgun (WGS) entry which is preliminary data.</text>
</comment>
<dbReference type="GO" id="GO:0016874">
    <property type="term" value="F:ligase activity"/>
    <property type="evidence" value="ECO:0007669"/>
    <property type="project" value="UniProtKB-KW"/>
</dbReference>
<comment type="subcellular location">
    <subcellularLocation>
        <location evidence="1">Membrane</location>
        <topology evidence="1">Multi-pass membrane protein</topology>
    </subcellularLocation>
</comment>
<protein>
    <submittedName>
        <fullName evidence="7">O-antigen ligase family protein</fullName>
    </submittedName>
</protein>
<feature type="transmembrane region" description="Helical" evidence="5">
    <location>
        <begin position="134"/>
        <end position="151"/>
    </location>
</feature>
<evidence type="ECO:0000256" key="2">
    <source>
        <dbReference type="ARBA" id="ARBA00022692"/>
    </source>
</evidence>
<feature type="transmembrane region" description="Helical" evidence="5">
    <location>
        <begin position="221"/>
        <end position="238"/>
    </location>
</feature>
<proteinExistence type="predicted"/>
<evidence type="ECO:0000256" key="4">
    <source>
        <dbReference type="ARBA" id="ARBA00023136"/>
    </source>
</evidence>
<dbReference type="InterPro" id="IPR051533">
    <property type="entry name" value="WaaL-like"/>
</dbReference>
<keyword evidence="2 5" id="KW-0812">Transmembrane</keyword>
<keyword evidence="4 5" id="KW-0472">Membrane</keyword>
<feature type="transmembrane region" description="Helical" evidence="5">
    <location>
        <begin position="424"/>
        <end position="445"/>
    </location>
</feature>
<keyword evidence="7" id="KW-0436">Ligase</keyword>
<evidence type="ECO:0000256" key="5">
    <source>
        <dbReference type="SAM" id="Phobius"/>
    </source>
</evidence>
<name>A0ABT4G8N3_9BACL</name>
<feature type="transmembrane region" description="Helical" evidence="5">
    <location>
        <begin position="105"/>
        <end position="122"/>
    </location>
</feature>
<dbReference type="Pfam" id="PF04932">
    <property type="entry name" value="Wzy_C"/>
    <property type="match status" value="1"/>
</dbReference>
<organism evidence="7 8">
    <name type="scientific">Paenibacillus alginolyticus</name>
    <dbReference type="NCBI Taxonomy" id="59839"/>
    <lineage>
        <taxon>Bacteria</taxon>
        <taxon>Bacillati</taxon>
        <taxon>Bacillota</taxon>
        <taxon>Bacilli</taxon>
        <taxon>Bacillales</taxon>
        <taxon>Paenibacillaceae</taxon>
        <taxon>Paenibacillus</taxon>
    </lineage>
</organism>
<feature type="transmembrane region" description="Helical" evidence="5">
    <location>
        <begin position="197"/>
        <end position="215"/>
    </location>
</feature>
<dbReference type="PANTHER" id="PTHR37422:SF13">
    <property type="entry name" value="LIPOPOLYSACCHARIDE BIOSYNTHESIS PROTEIN PA4999-RELATED"/>
    <property type="match status" value="1"/>
</dbReference>
<dbReference type="EMBL" id="JAMDMX010000016">
    <property type="protein sequence ID" value="MCY9692549.1"/>
    <property type="molecule type" value="Genomic_DNA"/>
</dbReference>
<feature type="transmembrane region" description="Helical" evidence="5">
    <location>
        <begin position="171"/>
        <end position="190"/>
    </location>
</feature>
<evidence type="ECO:0000313" key="8">
    <source>
        <dbReference type="Proteomes" id="UP001527099"/>
    </source>
</evidence>